<feature type="non-terminal residue" evidence="3">
    <location>
        <position position="359"/>
    </location>
</feature>
<protein>
    <recommendedName>
        <fullName evidence="2">Fibronectin type-III domain-containing protein</fullName>
    </recommendedName>
</protein>
<evidence type="ECO:0000313" key="4">
    <source>
        <dbReference type="Proteomes" id="UP001482620"/>
    </source>
</evidence>
<evidence type="ECO:0000259" key="2">
    <source>
        <dbReference type="PROSITE" id="PS50853"/>
    </source>
</evidence>
<feature type="domain" description="Fibronectin type-III" evidence="2">
    <location>
        <begin position="98"/>
        <end position="186"/>
    </location>
</feature>
<sequence>MQWVAGELVPISSSLWARGGLHPGQVASPRPIFSTLLQIIYYIILESSHPSLHGFDIHFHTSGDCLSLSASHLPLEYKPVLTSYLVTCKTPVPPGIRPVTHLYLSEGTSDSVLVAWSAPAPPADLFILSYSSADGTDTSKVTLDGSKTWSLVQDLLPSTHYMFSLITIQGDVSSEPITASLITEMDPPKELAVSDVTEDAVTISWIKPLAHFEYYKLSYQSARGQVNSEMIDRDVTNYTLSSLFPATEYEISLNTVRGGEESKPVSTSVFTAMDMPAELTALNITPQGALLRWNAPQSNVDNYVLTITHNQLTADTFLVEGNKHEHQLSSLKPSTTYSVALYATKGPLTSGTVITNIQT</sequence>
<dbReference type="InterPro" id="IPR036116">
    <property type="entry name" value="FN3_sf"/>
</dbReference>
<dbReference type="SUPFAM" id="SSF49265">
    <property type="entry name" value="Fibronectin type III"/>
    <property type="match status" value="2"/>
</dbReference>
<dbReference type="SMART" id="SM00060">
    <property type="entry name" value="FN3"/>
    <property type="match status" value="3"/>
</dbReference>
<dbReference type="Pfam" id="PF00041">
    <property type="entry name" value="fn3"/>
    <property type="match status" value="3"/>
</dbReference>
<name>A0ABV0UHP6_9TELE</name>
<dbReference type="EMBL" id="JAHRIQ010070508">
    <property type="protein sequence ID" value="MEQ2243995.1"/>
    <property type="molecule type" value="Genomic_DNA"/>
</dbReference>
<organism evidence="3 4">
    <name type="scientific">Ilyodon furcidens</name>
    <name type="common">goldbreast splitfin</name>
    <dbReference type="NCBI Taxonomy" id="33524"/>
    <lineage>
        <taxon>Eukaryota</taxon>
        <taxon>Metazoa</taxon>
        <taxon>Chordata</taxon>
        <taxon>Craniata</taxon>
        <taxon>Vertebrata</taxon>
        <taxon>Euteleostomi</taxon>
        <taxon>Actinopterygii</taxon>
        <taxon>Neopterygii</taxon>
        <taxon>Teleostei</taxon>
        <taxon>Neoteleostei</taxon>
        <taxon>Acanthomorphata</taxon>
        <taxon>Ovalentaria</taxon>
        <taxon>Atherinomorphae</taxon>
        <taxon>Cyprinodontiformes</taxon>
        <taxon>Goodeidae</taxon>
        <taxon>Ilyodon</taxon>
    </lineage>
</organism>
<dbReference type="PANTHER" id="PTHR46708:SF13">
    <property type="entry name" value="TENASCIN-R"/>
    <property type="match status" value="1"/>
</dbReference>
<feature type="domain" description="Fibronectin type-III" evidence="2">
    <location>
        <begin position="187"/>
        <end position="275"/>
    </location>
</feature>
<dbReference type="CDD" id="cd00063">
    <property type="entry name" value="FN3"/>
    <property type="match status" value="3"/>
</dbReference>
<dbReference type="Gene3D" id="2.60.40.10">
    <property type="entry name" value="Immunoglobulins"/>
    <property type="match status" value="3"/>
</dbReference>
<reference evidence="3 4" key="1">
    <citation type="submission" date="2021-06" db="EMBL/GenBank/DDBJ databases">
        <authorList>
            <person name="Palmer J.M."/>
        </authorList>
    </citation>
    <scope>NUCLEOTIDE SEQUENCE [LARGE SCALE GENOMIC DNA]</scope>
    <source>
        <strain evidence="4">if_2019</strain>
        <tissue evidence="3">Muscle</tissue>
    </source>
</reference>
<dbReference type="PANTHER" id="PTHR46708">
    <property type="entry name" value="TENASCIN"/>
    <property type="match status" value="1"/>
</dbReference>
<dbReference type="InterPro" id="IPR003961">
    <property type="entry name" value="FN3_dom"/>
</dbReference>
<proteinExistence type="predicted"/>
<evidence type="ECO:0000256" key="1">
    <source>
        <dbReference type="ARBA" id="ARBA00022737"/>
    </source>
</evidence>
<accession>A0ABV0UHP6</accession>
<dbReference type="InterPro" id="IPR013783">
    <property type="entry name" value="Ig-like_fold"/>
</dbReference>
<keyword evidence="1" id="KW-0677">Repeat</keyword>
<comment type="caution">
    <text evidence="3">The sequence shown here is derived from an EMBL/GenBank/DDBJ whole genome shotgun (WGS) entry which is preliminary data.</text>
</comment>
<dbReference type="PROSITE" id="PS50853">
    <property type="entry name" value="FN3"/>
    <property type="match status" value="3"/>
</dbReference>
<dbReference type="Proteomes" id="UP001482620">
    <property type="component" value="Unassembled WGS sequence"/>
</dbReference>
<dbReference type="InterPro" id="IPR050991">
    <property type="entry name" value="ECM_Regulatory_Proteins"/>
</dbReference>
<evidence type="ECO:0000313" key="3">
    <source>
        <dbReference type="EMBL" id="MEQ2243995.1"/>
    </source>
</evidence>
<gene>
    <name evidence="3" type="ORF">ILYODFUR_012590</name>
</gene>
<keyword evidence="4" id="KW-1185">Reference proteome</keyword>
<feature type="domain" description="Fibronectin type-III" evidence="2">
    <location>
        <begin position="276"/>
        <end position="359"/>
    </location>
</feature>